<dbReference type="Pfam" id="PF00931">
    <property type="entry name" value="NB-ARC"/>
    <property type="match status" value="1"/>
</dbReference>
<dbReference type="Pfam" id="PF13424">
    <property type="entry name" value="TPR_12"/>
    <property type="match status" value="2"/>
</dbReference>
<evidence type="ECO:0000313" key="5">
    <source>
        <dbReference type="EMBL" id="AXY78150.1"/>
    </source>
</evidence>
<dbReference type="InterPro" id="IPR011990">
    <property type="entry name" value="TPR-like_helical_dom_sf"/>
</dbReference>
<dbReference type="InterPro" id="IPR019734">
    <property type="entry name" value="TPR_rpt"/>
</dbReference>
<dbReference type="PANTHER" id="PTHR45641">
    <property type="entry name" value="TETRATRICOPEPTIDE REPEAT PROTEIN (AFU_ORTHOLOGUE AFUA_6G03870)"/>
    <property type="match status" value="1"/>
</dbReference>
<dbReference type="SMART" id="SM00028">
    <property type="entry name" value="TPR"/>
    <property type="match status" value="6"/>
</dbReference>
<organism evidence="5 6">
    <name type="scientific">Paraflavitalea soli</name>
    <dbReference type="NCBI Taxonomy" id="2315862"/>
    <lineage>
        <taxon>Bacteria</taxon>
        <taxon>Pseudomonadati</taxon>
        <taxon>Bacteroidota</taxon>
        <taxon>Chitinophagia</taxon>
        <taxon>Chitinophagales</taxon>
        <taxon>Chitinophagaceae</taxon>
        <taxon>Paraflavitalea</taxon>
    </lineage>
</organism>
<feature type="repeat" description="TPR" evidence="3">
    <location>
        <begin position="729"/>
        <end position="762"/>
    </location>
</feature>
<dbReference type="PANTHER" id="PTHR45641:SF19">
    <property type="entry name" value="NEPHROCYSTIN-3"/>
    <property type="match status" value="1"/>
</dbReference>
<name>A0A3B7MYH9_9BACT</name>
<evidence type="ECO:0000256" key="2">
    <source>
        <dbReference type="ARBA" id="ARBA00022803"/>
    </source>
</evidence>
<feature type="repeat" description="TPR" evidence="3">
    <location>
        <begin position="645"/>
        <end position="678"/>
    </location>
</feature>
<keyword evidence="2 3" id="KW-0802">TPR repeat</keyword>
<dbReference type="EMBL" id="CP032157">
    <property type="protein sequence ID" value="AXY78150.1"/>
    <property type="molecule type" value="Genomic_DNA"/>
</dbReference>
<sequence>MAKGIDFEIKALKYLRSLFEYLGFRVTAERQQDTGTQNGFDLRISFFDDNGKLRHFYFECKDYNTTLYWKDLLTKIIELNTSRHQVDGFIAMSPHVDLSNIHSNINDHLPTLVKFPIEFWTPESSVKNYFSLGEDFYSSIYGRKPKVTATEKERIRQDLRAVVLDMLRQKDQLALANTHTTFPKELTSKIPRIHQHDIIGREDELQDLHTLLFNNKQVVVVNGMGGIGKTILSQAYLSKYYDDYHHIAWVSQLTNDIANDIVSASGLAENLSVSKENKEVNQVFDEILRRLKACSDGPNLLILDNAEEALTKLKDILPGQPDWHLLITSRHRIEGFYPKELDFLSPPQALALFQKHCTRIKNEELIAGLLKVIDYHTLTIEILAKTAERQKLDVETLKKGIKDDLKANVYVNHKGNKIDKVFSYLSSIFNLSGLSEEEAWLMKQFTCLPAEFHPYDLLLELIDPPENKREVFADTIERLVELGWLIKNMETEAYKMHLVVKEVAVRQLQPTWQNIEGLLNKIADNLDIDQSKDNPVEKFRWIPFGHALLNNFPNDTATVIVRLQNNLALVLINLGNYTEARVLLEKVLYSVEQKFSPDHPTTAVSYSNLATVLNALGDYAGAKALLEKAMHSAEQNFGPDHPYTARSYSNLATVLQNLGDYTGARALLEKALHSDERNFGPDHPTVAVRYSNLGTVFKDLGDYIGARGLLEKAMHSEEQNFGPNHPNTAVSYSNLALVLLDLGDYAGARALLEKAVHSNERNFGPDHPTTAVSYSNLAMVLRYLDDYTLALELAETGLLILKKILPQGHPYIGTAQSIYDSIKAKL</sequence>
<dbReference type="RefSeq" id="WP_119054023.1">
    <property type="nucleotide sequence ID" value="NZ_CP032157.1"/>
</dbReference>
<accession>A0A3B7MYH9</accession>
<dbReference type="PROSITE" id="PS50005">
    <property type="entry name" value="TPR"/>
    <property type="match status" value="2"/>
</dbReference>
<dbReference type="InterPro" id="IPR002182">
    <property type="entry name" value="NB-ARC"/>
</dbReference>
<dbReference type="GO" id="GO:0043531">
    <property type="term" value="F:ADP binding"/>
    <property type="evidence" value="ECO:0007669"/>
    <property type="project" value="InterPro"/>
</dbReference>
<dbReference type="OrthoDB" id="174931at2"/>
<evidence type="ECO:0000259" key="4">
    <source>
        <dbReference type="Pfam" id="PF00931"/>
    </source>
</evidence>
<proteinExistence type="predicted"/>
<dbReference type="Pfam" id="PF13374">
    <property type="entry name" value="TPR_10"/>
    <property type="match status" value="2"/>
</dbReference>
<protein>
    <submittedName>
        <fullName evidence="5">Tetratricopeptide repeat protein</fullName>
    </submittedName>
</protein>
<dbReference type="SUPFAM" id="SSF48452">
    <property type="entry name" value="TPR-like"/>
    <property type="match status" value="1"/>
</dbReference>
<dbReference type="Gene3D" id="1.25.40.10">
    <property type="entry name" value="Tetratricopeptide repeat domain"/>
    <property type="match status" value="2"/>
</dbReference>
<feature type="domain" description="NB-ARC" evidence="4">
    <location>
        <begin position="202"/>
        <end position="357"/>
    </location>
</feature>
<evidence type="ECO:0000256" key="1">
    <source>
        <dbReference type="ARBA" id="ARBA00022737"/>
    </source>
</evidence>
<dbReference type="InterPro" id="IPR027417">
    <property type="entry name" value="P-loop_NTPase"/>
</dbReference>
<keyword evidence="6" id="KW-1185">Reference proteome</keyword>
<dbReference type="KEGG" id="pseg:D3H65_30970"/>
<dbReference type="Proteomes" id="UP000263900">
    <property type="component" value="Chromosome"/>
</dbReference>
<dbReference type="PRINTS" id="PR00381">
    <property type="entry name" value="KINESINLIGHT"/>
</dbReference>
<keyword evidence="1" id="KW-0677">Repeat</keyword>
<dbReference type="Gene3D" id="3.40.50.300">
    <property type="entry name" value="P-loop containing nucleotide triphosphate hydrolases"/>
    <property type="match status" value="1"/>
</dbReference>
<dbReference type="SUPFAM" id="SSF52540">
    <property type="entry name" value="P-loop containing nucleoside triphosphate hydrolases"/>
    <property type="match status" value="1"/>
</dbReference>
<reference evidence="5 6" key="1">
    <citation type="submission" date="2018-09" db="EMBL/GenBank/DDBJ databases">
        <title>Genome sequencing of strain 6GH32-13.</title>
        <authorList>
            <person name="Weon H.-Y."/>
            <person name="Heo J."/>
            <person name="Kwon S.-W."/>
        </authorList>
    </citation>
    <scope>NUCLEOTIDE SEQUENCE [LARGE SCALE GENOMIC DNA]</scope>
    <source>
        <strain evidence="5 6">5GH32-13</strain>
    </source>
</reference>
<dbReference type="AlphaFoldDB" id="A0A3B7MYH9"/>
<evidence type="ECO:0000256" key="3">
    <source>
        <dbReference type="PROSITE-ProRule" id="PRU00339"/>
    </source>
</evidence>
<evidence type="ECO:0000313" key="6">
    <source>
        <dbReference type="Proteomes" id="UP000263900"/>
    </source>
</evidence>
<gene>
    <name evidence="5" type="ORF">D3H65_30970</name>
</gene>